<evidence type="ECO:0000313" key="3">
    <source>
        <dbReference type="Proteomes" id="UP000053890"/>
    </source>
</evidence>
<proteinExistence type="predicted"/>
<reference evidence="2 3" key="1">
    <citation type="journal article" date="2015" name="Front. Microbiol.">
        <title>Genome sequence of the plant growth promoting endophytic yeast Rhodotorula graminis WP1.</title>
        <authorList>
            <person name="Firrincieli A."/>
            <person name="Otillar R."/>
            <person name="Salamov A."/>
            <person name="Schmutz J."/>
            <person name="Khan Z."/>
            <person name="Redman R.S."/>
            <person name="Fleck N.D."/>
            <person name="Lindquist E."/>
            <person name="Grigoriev I.V."/>
            <person name="Doty S.L."/>
        </authorList>
    </citation>
    <scope>NUCLEOTIDE SEQUENCE [LARGE SCALE GENOMIC DNA]</scope>
    <source>
        <strain evidence="2 3">WP1</strain>
    </source>
</reference>
<dbReference type="Proteomes" id="UP000053890">
    <property type="component" value="Unassembled WGS sequence"/>
</dbReference>
<evidence type="ECO:0000256" key="1">
    <source>
        <dbReference type="SAM" id="MobiDB-lite"/>
    </source>
</evidence>
<keyword evidence="3" id="KW-1185">Reference proteome</keyword>
<organism evidence="2 3">
    <name type="scientific">Rhodotorula graminis (strain WP1)</name>
    <dbReference type="NCBI Taxonomy" id="578459"/>
    <lineage>
        <taxon>Eukaryota</taxon>
        <taxon>Fungi</taxon>
        <taxon>Dikarya</taxon>
        <taxon>Basidiomycota</taxon>
        <taxon>Pucciniomycotina</taxon>
        <taxon>Microbotryomycetes</taxon>
        <taxon>Sporidiobolales</taxon>
        <taxon>Sporidiobolaceae</taxon>
        <taxon>Rhodotorula</taxon>
    </lineage>
</organism>
<evidence type="ECO:0000313" key="2">
    <source>
        <dbReference type="EMBL" id="KPV73288.1"/>
    </source>
</evidence>
<gene>
    <name evidence="2" type="ORF">RHOBADRAFT_66778</name>
</gene>
<dbReference type="EMBL" id="KQ474083">
    <property type="protein sequence ID" value="KPV73288.1"/>
    <property type="molecule type" value="Genomic_DNA"/>
</dbReference>
<dbReference type="AlphaFoldDB" id="A0A0P9H0E3"/>
<feature type="region of interest" description="Disordered" evidence="1">
    <location>
        <begin position="1"/>
        <end position="76"/>
    </location>
</feature>
<feature type="compositionally biased region" description="Low complexity" evidence="1">
    <location>
        <begin position="62"/>
        <end position="72"/>
    </location>
</feature>
<name>A0A0P9H0E3_RHOGW</name>
<dbReference type="RefSeq" id="XP_018269337.1">
    <property type="nucleotide sequence ID" value="XM_018419078.1"/>
</dbReference>
<dbReference type="GeneID" id="28979524"/>
<feature type="non-terminal residue" evidence="2">
    <location>
        <position position="1"/>
    </location>
</feature>
<accession>A0A0P9H0E3</accession>
<feature type="compositionally biased region" description="Pro residues" evidence="1">
    <location>
        <begin position="29"/>
        <end position="39"/>
    </location>
</feature>
<sequence>GSPRRTPGRPCTSPNSPAHGWSSAHRAPSPAPPIVAPTPPRRRPPVLRLDVRARRSPDGSTTHRATAPTTITDQAQRRAELDRPAALYPRLAAHVADRRDGAARVRRARAWLLRVDLDARDAGRCGVCRAAHQGRRHGGARWVGEAAVRLVVRVGPRDVHEARVAPLGRVLGALHLAALLRRVVVPAAGPRRRQRWQRDLSGARRSVCSI</sequence>
<protein>
    <submittedName>
        <fullName evidence="2">Uncharacterized protein</fullName>
    </submittedName>
</protein>